<keyword evidence="2" id="KW-0812">Transmembrane</keyword>
<evidence type="ECO:0000256" key="1">
    <source>
        <dbReference type="SAM" id="MobiDB-lite"/>
    </source>
</evidence>
<accession>A0A3N2Q7J1</accession>
<feature type="region of interest" description="Disordered" evidence="1">
    <location>
        <begin position="322"/>
        <end position="352"/>
    </location>
</feature>
<dbReference type="GeneID" id="39578767"/>
<feature type="region of interest" description="Disordered" evidence="1">
    <location>
        <begin position="573"/>
        <end position="727"/>
    </location>
</feature>
<reference evidence="3 4" key="1">
    <citation type="journal article" date="2018" name="Mol. Ecol.">
        <title>The obligate alkalophilic soda-lake fungus Sodiomyces alkalinus has shifted to a protein diet.</title>
        <authorList>
            <person name="Grum-Grzhimaylo A.A."/>
            <person name="Falkoski D.L."/>
            <person name="van den Heuvel J."/>
            <person name="Valero-Jimenez C.A."/>
            <person name="Min B."/>
            <person name="Choi I.G."/>
            <person name="Lipzen A."/>
            <person name="Daum C.G."/>
            <person name="Aanen D.K."/>
            <person name="Tsang A."/>
            <person name="Henrissat B."/>
            <person name="Bilanenko E.N."/>
            <person name="de Vries R.P."/>
            <person name="van Kan J.A.L."/>
            <person name="Grigoriev I.V."/>
            <person name="Debets A.J.M."/>
        </authorList>
    </citation>
    <scope>NUCLEOTIDE SEQUENCE [LARGE SCALE GENOMIC DNA]</scope>
    <source>
        <strain evidence="3 4">F11</strain>
    </source>
</reference>
<dbReference type="Proteomes" id="UP000272025">
    <property type="component" value="Unassembled WGS sequence"/>
</dbReference>
<evidence type="ECO:0000256" key="2">
    <source>
        <dbReference type="SAM" id="Phobius"/>
    </source>
</evidence>
<protein>
    <submittedName>
        <fullName evidence="3">Uncharacterized protein</fullName>
    </submittedName>
</protein>
<feature type="compositionally biased region" description="Pro residues" evidence="1">
    <location>
        <begin position="583"/>
        <end position="593"/>
    </location>
</feature>
<feature type="compositionally biased region" description="Polar residues" evidence="1">
    <location>
        <begin position="493"/>
        <end position="502"/>
    </location>
</feature>
<feature type="region of interest" description="Disordered" evidence="1">
    <location>
        <begin position="28"/>
        <end position="287"/>
    </location>
</feature>
<evidence type="ECO:0000313" key="4">
    <source>
        <dbReference type="Proteomes" id="UP000272025"/>
    </source>
</evidence>
<dbReference type="EMBL" id="ML119051">
    <property type="protein sequence ID" value="ROT42730.1"/>
    <property type="molecule type" value="Genomic_DNA"/>
</dbReference>
<feature type="region of interest" description="Disordered" evidence="1">
    <location>
        <begin position="451"/>
        <end position="502"/>
    </location>
</feature>
<feature type="compositionally biased region" description="Basic and acidic residues" evidence="1">
    <location>
        <begin position="331"/>
        <end position="343"/>
    </location>
</feature>
<feature type="region of interest" description="Disordered" evidence="1">
    <location>
        <begin position="395"/>
        <end position="415"/>
    </location>
</feature>
<feature type="compositionally biased region" description="Basic and acidic residues" evidence="1">
    <location>
        <begin position="610"/>
        <end position="628"/>
    </location>
</feature>
<keyword evidence="4" id="KW-1185">Reference proteome</keyword>
<keyword evidence="2" id="KW-1133">Transmembrane helix</keyword>
<feature type="compositionally biased region" description="Basic and acidic residues" evidence="1">
    <location>
        <begin position="706"/>
        <end position="717"/>
    </location>
</feature>
<feature type="compositionally biased region" description="Basic and acidic residues" evidence="1">
    <location>
        <begin position="458"/>
        <end position="472"/>
    </location>
</feature>
<organism evidence="3 4">
    <name type="scientific">Sodiomyces alkalinus (strain CBS 110278 / VKM F-3762 / F11)</name>
    <name type="common">Alkaliphilic filamentous fungus</name>
    <dbReference type="NCBI Taxonomy" id="1314773"/>
    <lineage>
        <taxon>Eukaryota</taxon>
        <taxon>Fungi</taxon>
        <taxon>Dikarya</taxon>
        <taxon>Ascomycota</taxon>
        <taxon>Pezizomycotina</taxon>
        <taxon>Sordariomycetes</taxon>
        <taxon>Hypocreomycetidae</taxon>
        <taxon>Glomerellales</taxon>
        <taxon>Plectosphaerellaceae</taxon>
        <taxon>Sodiomyces</taxon>
    </lineage>
</organism>
<feature type="compositionally biased region" description="Basic and acidic residues" evidence="1">
    <location>
        <begin position="636"/>
        <end position="646"/>
    </location>
</feature>
<keyword evidence="2" id="KW-0472">Membrane</keyword>
<sequence length="727" mass="76877">MSGPILPDGFFFTTINGRRCTAVPKAGAITTAQLAPDAPAPAPTQPPSPPPPDPPRAQLPDQQDPPPQERPPERGVPFREPPQAEQPQDQPPQAPLEPPPPPPPPLPPIEEVPASPTTTPPSSTRTPAPEPPPDNATIPFRTIIPLPQASQIQGPLVPPLQEPSAQLPPERETGTGAVASSINGADPTSTLIRPSVVSGSQLPAGETSQTDRNAVPTQINPGGPPSTTDGRGLLITTASSAPSSQPGEGAAGTSNSGAEIPGIPQGIQEKSADSSSSSSSSNGNTSGLSPAAIAGSVVGSVAFLTLLVVFLWFLRKHRSRSRRVGASADSGHGEGRRRQERPYVFDQESVGPTPKSARFKAALGYNYQRFRGQLGGFLGEDGYRAGATMLSRERSGSPVMSQHSRHNSAVSSGGDAQRDILTTKDRLKDWWDRLTADALFNWRLRNDTTLDPDPFASVREKQSETTEQRRTSNDFVSLLGMSEKGLGSEEQRQGANRRTGSSVSADHFLGGLGFNVNSGNANANPFADTNALPAEPARAADVNVNPFADSNEVPAASTSAMPGPYRVANARRSRASTIAGPGTRPPSTLPPVSPQYDSLYRESGGSMETFDTRRNRWRSDPFDLERPELLGPPFAREQRESGEPKRPWPTHARHQSSVSKYSSGIGSNCWIEPGPDVGSARPLVGSLSGPGSPPPAPHWRPAMRSDVPEKGEARRSINGDGSVGKAM</sequence>
<name>A0A3N2Q7J1_SODAK</name>
<proteinExistence type="predicted"/>
<feature type="compositionally biased region" description="Pro residues" evidence="1">
    <location>
        <begin position="38"/>
        <end position="69"/>
    </location>
</feature>
<feature type="compositionally biased region" description="Polar residues" evidence="1">
    <location>
        <begin position="236"/>
        <end position="257"/>
    </location>
</feature>
<dbReference type="RefSeq" id="XP_028470536.1">
    <property type="nucleotide sequence ID" value="XM_028610289.1"/>
</dbReference>
<dbReference type="CDD" id="cd12087">
    <property type="entry name" value="TM_EGFR-like"/>
    <property type="match status" value="1"/>
</dbReference>
<dbReference type="OrthoDB" id="5240840at2759"/>
<feature type="compositionally biased region" description="Pro residues" evidence="1">
    <location>
        <begin position="89"/>
        <end position="110"/>
    </location>
</feature>
<feature type="compositionally biased region" description="Polar residues" evidence="1">
    <location>
        <begin position="398"/>
        <end position="411"/>
    </location>
</feature>
<dbReference type="AlphaFoldDB" id="A0A3N2Q7J1"/>
<dbReference type="STRING" id="1314773.A0A3N2Q7J1"/>
<feature type="transmembrane region" description="Helical" evidence="2">
    <location>
        <begin position="291"/>
        <end position="314"/>
    </location>
</feature>
<feature type="compositionally biased region" description="Polar residues" evidence="1">
    <location>
        <begin position="178"/>
        <end position="229"/>
    </location>
</feature>
<gene>
    <name evidence="3" type="ORF">SODALDRAFT_326885</name>
</gene>
<evidence type="ECO:0000313" key="3">
    <source>
        <dbReference type="EMBL" id="ROT42730.1"/>
    </source>
</evidence>
<feature type="compositionally biased region" description="Low complexity" evidence="1">
    <location>
        <begin position="111"/>
        <end position="127"/>
    </location>
</feature>
<feature type="compositionally biased region" description="Low complexity" evidence="1">
    <location>
        <begin position="656"/>
        <end position="667"/>
    </location>
</feature>